<keyword evidence="2" id="KW-1185">Reference proteome</keyword>
<evidence type="ECO:0000313" key="2">
    <source>
        <dbReference type="Proteomes" id="UP000235826"/>
    </source>
</evidence>
<accession>A0A2K9PVN8</accession>
<name>A0A2K9PVN8_9FLAO</name>
<dbReference type="RefSeq" id="WP_102757767.1">
    <property type="nucleotide sequence ID" value="NZ_CP025791.1"/>
</dbReference>
<proteinExistence type="predicted"/>
<protein>
    <recommendedName>
        <fullName evidence="3">DUF1501 domain-containing protein</fullName>
    </recommendedName>
</protein>
<dbReference type="InterPro" id="IPR006311">
    <property type="entry name" value="TAT_signal"/>
</dbReference>
<organism evidence="1 2">
    <name type="scientific">Flavivirga eckloniae</name>
    <dbReference type="NCBI Taxonomy" id="1803846"/>
    <lineage>
        <taxon>Bacteria</taxon>
        <taxon>Pseudomonadati</taxon>
        <taxon>Bacteroidota</taxon>
        <taxon>Flavobacteriia</taxon>
        <taxon>Flavobacteriales</taxon>
        <taxon>Flavobacteriaceae</taxon>
        <taxon>Flavivirga</taxon>
    </lineage>
</organism>
<dbReference type="Proteomes" id="UP000235826">
    <property type="component" value="Chromosome"/>
</dbReference>
<evidence type="ECO:0000313" key="1">
    <source>
        <dbReference type="EMBL" id="AUP81124.1"/>
    </source>
</evidence>
<dbReference type="PROSITE" id="PS51318">
    <property type="entry name" value="TAT"/>
    <property type="match status" value="1"/>
</dbReference>
<dbReference type="EMBL" id="CP025791">
    <property type="protein sequence ID" value="AUP81124.1"/>
    <property type="molecule type" value="Genomic_DNA"/>
</dbReference>
<reference evidence="1 2" key="1">
    <citation type="submission" date="2018-01" db="EMBL/GenBank/DDBJ databases">
        <title>Complete genome sequence of Flavivirga eckloniae ECD14 isolated from seaweed Ecklonia cava.</title>
        <authorList>
            <person name="Lee J.H."/>
            <person name="Baik K.S."/>
            <person name="Seong C.N."/>
        </authorList>
    </citation>
    <scope>NUCLEOTIDE SEQUENCE [LARGE SCALE GENOMIC DNA]</scope>
    <source>
        <strain evidence="1 2">ECD14</strain>
    </source>
</reference>
<dbReference type="KEGG" id="fek:C1H87_21370"/>
<dbReference type="InterPro" id="IPR010869">
    <property type="entry name" value="DUF1501"/>
</dbReference>
<dbReference type="PANTHER" id="PTHR43737:SF1">
    <property type="entry name" value="DUF1501 DOMAIN-CONTAINING PROTEIN"/>
    <property type="match status" value="1"/>
</dbReference>
<sequence length="471" mass="51679">MTKHKNNISRRKFLEQSCATLGYTTVFSSLINLKAMAATAMNSSPIVANGDYKALVCLMLGGGNDSFNMLIPRGNNEYAEYATTRSNLAIPQNQILPINPNTSDGRTFGLHPSMPDMQQLFESNDLAFLANVGTLIEPSTKSEIKDKVVKTPLGLFSHSDQTQQWHTGRPHERTNIGWGGRMADLIQSMNSNQDLSMNVSLRGSNTFQRGNQIIPYAIKNNGSIGLNGYGGDGLLSQLRTTALNSILERDYQDIFKNTYKNTIKVSNDSGIQFQEAVDGVPEFSTIMPEENNLAEQLRMVAKTIASRDALGFTRQTFYVQIGGWDHHDELLINQTNKLAEVNAALKYFNGVMNELNTNDCVTLFSISDFGRTLSSNGNGTDHAWGGNAFMMGGAVRGKEIYGDYPVLALGSDLDLRNRGVLIPTTAADLYMAELALWFGVPASELTTILPNLSNFYDTNSGTAPIGFMNML</sequence>
<dbReference type="AlphaFoldDB" id="A0A2K9PVN8"/>
<dbReference type="Pfam" id="PF07394">
    <property type="entry name" value="DUF1501"/>
    <property type="match status" value="1"/>
</dbReference>
<evidence type="ECO:0008006" key="3">
    <source>
        <dbReference type="Google" id="ProtNLM"/>
    </source>
</evidence>
<dbReference type="PANTHER" id="PTHR43737">
    <property type="entry name" value="BLL7424 PROTEIN"/>
    <property type="match status" value="1"/>
</dbReference>
<gene>
    <name evidence="1" type="ORF">C1H87_21370</name>
</gene>
<dbReference type="OrthoDB" id="9779968at2"/>